<keyword evidence="2 4" id="KW-0808">Transferase</keyword>
<dbReference type="SUPFAM" id="SSF69593">
    <property type="entry name" value="Glycerol-3-phosphate (1)-acyltransferase"/>
    <property type="match status" value="1"/>
</dbReference>
<dbReference type="GO" id="GO:0003841">
    <property type="term" value="F:1-acylglycerol-3-phosphate O-acyltransferase activity"/>
    <property type="evidence" value="ECO:0007669"/>
    <property type="project" value="TreeGrafter"/>
</dbReference>
<dbReference type="Proteomes" id="UP000193427">
    <property type="component" value="Chromosome"/>
</dbReference>
<dbReference type="GO" id="GO:0006654">
    <property type="term" value="P:phosphatidic acid biosynthetic process"/>
    <property type="evidence" value="ECO:0007669"/>
    <property type="project" value="TreeGrafter"/>
</dbReference>
<dbReference type="KEGG" id="rgu:A4W93_22420"/>
<dbReference type="EMBL" id="CP015118">
    <property type="protein sequence ID" value="ARN22439.1"/>
    <property type="molecule type" value="Genomic_DNA"/>
</dbReference>
<evidence type="ECO:0000256" key="3">
    <source>
        <dbReference type="ARBA" id="ARBA00023315"/>
    </source>
</evidence>
<proteinExistence type="predicted"/>
<keyword evidence="5" id="KW-1185">Reference proteome</keyword>
<dbReference type="CDD" id="cd07989">
    <property type="entry name" value="LPLAT_AGPAT-like"/>
    <property type="match status" value="1"/>
</dbReference>
<evidence type="ECO:0000313" key="4">
    <source>
        <dbReference type="EMBL" id="ARN22439.1"/>
    </source>
</evidence>
<dbReference type="SMART" id="SM00563">
    <property type="entry name" value="PlsC"/>
    <property type="match status" value="1"/>
</dbReference>
<organism evidence="4 5">
    <name type="scientific">Piscinibacter gummiphilus</name>
    <dbReference type="NCBI Taxonomy" id="946333"/>
    <lineage>
        <taxon>Bacteria</taxon>
        <taxon>Pseudomonadati</taxon>
        <taxon>Pseudomonadota</taxon>
        <taxon>Betaproteobacteria</taxon>
        <taxon>Burkholderiales</taxon>
        <taxon>Sphaerotilaceae</taxon>
        <taxon>Piscinibacter</taxon>
    </lineage>
</organism>
<gene>
    <name evidence="4" type="ORF">A4W93_22420</name>
</gene>
<dbReference type="STRING" id="946333.A4W93_22420"/>
<dbReference type="InterPro" id="IPR002123">
    <property type="entry name" value="Plipid/glycerol_acylTrfase"/>
</dbReference>
<comment type="pathway">
    <text evidence="1">Lipid metabolism.</text>
</comment>
<protein>
    <submittedName>
        <fullName evidence="4">Acyl-phosphate glycerol 3-phosphate acyltransferase</fullName>
    </submittedName>
</protein>
<name>A0A1W6LDY3_9BURK</name>
<dbReference type="Pfam" id="PF01553">
    <property type="entry name" value="Acyltransferase"/>
    <property type="match status" value="1"/>
</dbReference>
<evidence type="ECO:0000313" key="5">
    <source>
        <dbReference type="Proteomes" id="UP000193427"/>
    </source>
</evidence>
<evidence type="ECO:0000256" key="1">
    <source>
        <dbReference type="ARBA" id="ARBA00005189"/>
    </source>
</evidence>
<keyword evidence="3 4" id="KW-0012">Acyltransferase</keyword>
<dbReference type="OrthoDB" id="9808424at2"/>
<evidence type="ECO:0000256" key="2">
    <source>
        <dbReference type="ARBA" id="ARBA00022679"/>
    </source>
</evidence>
<accession>A0A1W6LDY3</accession>
<dbReference type="RefSeq" id="WP_085752739.1">
    <property type="nucleotide sequence ID" value="NZ_BSPR01000020.1"/>
</dbReference>
<reference evidence="4 5" key="1">
    <citation type="submission" date="2016-04" db="EMBL/GenBank/DDBJ databases">
        <title>Complete genome sequence of natural rubber-degrading, novel Gram-negative bacterium, Rhizobacter gummiphilus strain NS21.</title>
        <authorList>
            <person name="Tabata M."/>
            <person name="Kasai D."/>
            <person name="Fukuda M."/>
        </authorList>
    </citation>
    <scope>NUCLEOTIDE SEQUENCE [LARGE SCALE GENOMIC DNA]</scope>
    <source>
        <strain evidence="4 5">NS21</strain>
    </source>
</reference>
<dbReference type="AlphaFoldDB" id="A0A1W6LDY3"/>
<sequence>MTTLKRLPGVVVGELIMFFARALTGVRPIWRGTLPRQTQRIYFGNHGSHGDFVLIWTTLPGPIRDITRPVAGQDYWLASALRRFIGRSVFNALLIDRQPKPGEPTPVDLMAESLSHGESLIIFPEGTRNTTDAPLLPFKSGLFHLGRRSPGVELVPLWIDNIRRVIPKGQWLPVPMVCSVTYGEPLSVGADEDKDTFLRRAEAAVLALRPAESIDA</sequence>
<dbReference type="PANTHER" id="PTHR10434">
    <property type="entry name" value="1-ACYL-SN-GLYCEROL-3-PHOSPHATE ACYLTRANSFERASE"/>
    <property type="match status" value="1"/>
</dbReference>
<dbReference type="PANTHER" id="PTHR10434:SF11">
    <property type="entry name" value="1-ACYL-SN-GLYCEROL-3-PHOSPHATE ACYLTRANSFERASE"/>
    <property type="match status" value="1"/>
</dbReference>